<accession>A0AAU0MZ03</accession>
<evidence type="ECO:0000256" key="3">
    <source>
        <dbReference type="ARBA" id="ARBA00022630"/>
    </source>
</evidence>
<proteinExistence type="inferred from homology"/>
<dbReference type="Gene3D" id="1.10.540.10">
    <property type="entry name" value="Acyl-CoA dehydrogenase/oxidase, N-terminal domain"/>
    <property type="match status" value="1"/>
</dbReference>
<keyword evidence="11" id="KW-1185">Reference proteome</keyword>
<dbReference type="SUPFAM" id="SSF47203">
    <property type="entry name" value="Acyl-CoA dehydrogenase C-terminal domain-like"/>
    <property type="match status" value="1"/>
</dbReference>
<dbReference type="InterPro" id="IPR009075">
    <property type="entry name" value="AcylCo_DH/oxidase_C"/>
</dbReference>
<dbReference type="FunFam" id="2.40.110.10:FF:000002">
    <property type="entry name" value="Acyl-CoA dehydrogenase fadE12"/>
    <property type="match status" value="1"/>
</dbReference>
<dbReference type="InterPro" id="IPR009100">
    <property type="entry name" value="AcylCoA_DH/oxidase_NM_dom_sf"/>
</dbReference>
<keyword evidence="3 6" id="KW-0285">Flavoprotein</keyword>
<evidence type="ECO:0000256" key="6">
    <source>
        <dbReference type="RuleBase" id="RU362125"/>
    </source>
</evidence>
<dbReference type="InterPro" id="IPR046373">
    <property type="entry name" value="Acyl-CoA_Oxase/DH_mid-dom_sf"/>
</dbReference>
<dbReference type="InterPro" id="IPR006091">
    <property type="entry name" value="Acyl-CoA_Oxase/DH_mid-dom"/>
</dbReference>
<evidence type="ECO:0000313" key="10">
    <source>
        <dbReference type="EMBL" id="WOX05282.1"/>
    </source>
</evidence>
<evidence type="ECO:0000259" key="8">
    <source>
        <dbReference type="Pfam" id="PF02770"/>
    </source>
</evidence>
<dbReference type="Gene3D" id="2.40.110.10">
    <property type="entry name" value="Butyryl-CoA Dehydrogenase, subunit A, domain 2"/>
    <property type="match status" value="1"/>
</dbReference>
<protein>
    <submittedName>
        <fullName evidence="10">Acyl-CoA dehydrogenase family protein</fullName>
    </submittedName>
</protein>
<comment type="similarity">
    <text evidence="2 6">Belongs to the acyl-CoA dehydrogenase family.</text>
</comment>
<dbReference type="PROSITE" id="PS00073">
    <property type="entry name" value="ACYL_COA_DH_2"/>
    <property type="match status" value="1"/>
</dbReference>
<evidence type="ECO:0000256" key="4">
    <source>
        <dbReference type="ARBA" id="ARBA00022827"/>
    </source>
</evidence>
<dbReference type="KEGG" id="mpaf:R5R33_16275"/>
<dbReference type="Gene3D" id="1.20.140.10">
    <property type="entry name" value="Butyryl-CoA Dehydrogenase, subunit A, domain 3"/>
    <property type="match status" value="1"/>
</dbReference>
<dbReference type="Pfam" id="PF02770">
    <property type="entry name" value="Acyl-CoA_dh_M"/>
    <property type="match status" value="1"/>
</dbReference>
<dbReference type="EMBL" id="CP137555">
    <property type="protein sequence ID" value="WOX05282.1"/>
    <property type="molecule type" value="Genomic_DNA"/>
</dbReference>
<evidence type="ECO:0000256" key="1">
    <source>
        <dbReference type="ARBA" id="ARBA00001974"/>
    </source>
</evidence>
<dbReference type="GO" id="GO:0003995">
    <property type="term" value="F:acyl-CoA dehydrogenase activity"/>
    <property type="evidence" value="ECO:0007669"/>
    <property type="project" value="InterPro"/>
</dbReference>
<keyword evidence="5 6" id="KW-0560">Oxidoreductase</keyword>
<dbReference type="InterPro" id="IPR036250">
    <property type="entry name" value="AcylCo_DH-like_C"/>
</dbReference>
<dbReference type="InterPro" id="IPR037069">
    <property type="entry name" value="AcylCoA_DH/ox_N_sf"/>
</dbReference>
<feature type="domain" description="Acyl-CoA dehydrogenase/oxidase C-terminal" evidence="7">
    <location>
        <begin position="228"/>
        <end position="376"/>
    </location>
</feature>
<dbReference type="Proteomes" id="UP001302477">
    <property type="component" value="Chromosome"/>
</dbReference>
<dbReference type="InterPro" id="IPR006089">
    <property type="entry name" value="Acyl-CoA_DH_CS"/>
</dbReference>
<dbReference type="Pfam" id="PF00441">
    <property type="entry name" value="Acyl-CoA_dh_1"/>
    <property type="match status" value="1"/>
</dbReference>
<feature type="domain" description="Acyl-CoA oxidase/dehydrogenase middle" evidence="8">
    <location>
        <begin position="124"/>
        <end position="216"/>
    </location>
</feature>
<evidence type="ECO:0000259" key="9">
    <source>
        <dbReference type="Pfam" id="PF02771"/>
    </source>
</evidence>
<dbReference type="SUPFAM" id="SSF56645">
    <property type="entry name" value="Acyl-CoA dehydrogenase NM domain-like"/>
    <property type="match status" value="1"/>
</dbReference>
<evidence type="ECO:0000259" key="7">
    <source>
        <dbReference type="Pfam" id="PF00441"/>
    </source>
</evidence>
<sequence>MIVRPLESEHEMFRDSVRKFLQAEAVPYMEEWRQQGVVDREIFRKAGENGFLFMWAEERFGGLGLEDFRYEQVLIEELYRAGCGDIFIPTHNRLVGRYLGNLASEEQKDRFYPGCISGDTILGIAMTEPDTGSDLAAMKSRAVDCGDHWRLNGAKTYISNGIIGDLFVVAARTSDAKHGVGLFLVERGMEGFSRGRNLDKLGMKAQDTAELFFDNVRIPKTNQLGEPDKGFYYLMQNLAEERLQSATCSLANASAALDETLEFTKERKVFGNPVASFQNNRFQFASMRTELDVAQVYVDRCVQAQNAGELSGADAAKVKLFCSELEGRVVDQCLQFHGSAGYMDEYRISRRYADARISRIYAGTSEVMREIISRDMGLDYRIKNA</sequence>
<organism evidence="10 11">
    <name type="scientific">Microbulbifer pacificus</name>
    <dbReference type="NCBI Taxonomy" id="407164"/>
    <lineage>
        <taxon>Bacteria</taxon>
        <taxon>Pseudomonadati</taxon>
        <taxon>Pseudomonadota</taxon>
        <taxon>Gammaproteobacteria</taxon>
        <taxon>Cellvibrionales</taxon>
        <taxon>Microbulbiferaceae</taxon>
        <taxon>Microbulbifer</taxon>
    </lineage>
</organism>
<dbReference type="Pfam" id="PF02771">
    <property type="entry name" value="Acyl-CoA_dh_N"/>
    <property type="match status" value="1"/>
</dbReference>
<reference evidence="10 11" key="1">
    <citation type="submission" date="2023-10" db="EMBL/GenBank/DDBJ databases">
        <title>Description of Microbulbifer bruguierae sp. nov., isolated from the sediments of mangrove plant Bruguiera sexangula and comparative genomic analyses of the genus Microbulbifer.</title>
        <authorList>
            <person name="Long M."/>
        </authorList>
    </citation>
    <scope>NUCLEOTIDE SEQUENCE [LARGE SCALE GENOMIC DNA]</scope>
    <source>
        <strain evidence="10 11">SPO729</strain>
    </source>
</reference>
<dbReference type="AlphaFoldDB" id="A0AAU0MZ03"/>
<dbReference type="FunFam" id="1.20.140.10:FF:000001">
    <property type="entry name" value="Acyl-CoA dehydrogenase"/>
    <property type="match status" value="1"/>
</dbReference>
<evidence type="ECO:0000256" key="5">
    <source>
        <dbReference type="ARBA" id="ARBA00023002"/>
    </source>
</evidence>
<dbReference type="PANTHER" id="PTHR43884:SF12">
    <property type="entry name" value="ISOVALERYL-COA DEHYDROGENASE, MITOCHONDRIAL-RELATED"/>
    <property type="match status" value="1"/>
</dbReference>
<dbReference type="RefSeq" id="WP_318953756.1">
    <property type="nucleotide sequence ID" value="NZ_CP137555.1"/>
</dbReference>
<evidence type="ECO:0000256" key="2">
    <source>
        <dbReference type="ARBA" id="ARBA00009347"/>
    </source>
</evidence>
<dbReference type="InterPro" id="IPR013786">
    <property type="entry name" value="AcylCoA_DH/ox_N"/>
</dbReference>
<dbReference type="GO" id="GO:0050660">
    <property type="term" value="F:flavin adenine dinucleotide binding"/>
    <property type="evidence" value="ECO:0007669"/>
    <property type="project" value="InterPro"/>
</dbReference>
<dbReference type="PANTHER" id="PTHR43884">
    <property type="entry name" value="ACYL-COA DEHYDROGENASE"/>
    <property type="match status" value="1"/>
</dbReference>
<keyword evidence="4 6" id="KW-0274">FAD</keyword>
<feature type="domain" description="Acyl-CoA dehydrogenase/oxidase N-terminal" evidence="9">
    <location>
        <begin position="8"/>
        <end position="119"/>
    </location>
</feature>
<gene>
    <name evidence="10" type="ORF">R5R33_16275</name>
</gene>
<evidence type="ECO:0000313" key="11">
    <source>
        <dbReference type="Proteomes" id="UP001302477"/>
    </source>
</evidence>
<comment type="cofactor">
    <cofactor evidence="1 6">
        <name>FAD</name>
        <dbReference type="ChEBI" id="CHEBI:57692"/>
    </cofactor>
</comment>
<name>A0AAU0MZ03_9GAMM</name>